<sequence>MNIIYKEGESHTNADGLIRLPLDNAKSNPDSEPEVAANIPIHFIEIYRRKIFRISEWELGSGTLSD</sequence>
<accession>A0A9Q3C7Y9</accession>
<dbReference type="AlphaFoldDB" id="A0A9Q3C7Y9"/>
<evidence type="ECO:0000313" key="2">
    <source>
        <dbReference type="Proteomes" id="UP000765509"/>
    </source>
</evidence>
<protein>
    <submittedName>
        <fullName evidence="1">Uncharacterized protein</fullName>
    </submittedName>
</protein>
<dbReference type="Proteomes" id="UP000765509">
    <property type="component" value="Unassembled WGS sequence"/>
</dbReference>
<reference evidence="1" key="1">
    <citation type="submission" date="2021-03" db="EMBL/GenBank/DDBJ databases">
        <title>Draft genome sequence of rust myrtle Austropuccinia psidii MF-1, a brazilian biotype.</title>
        <authorList>
            <person name="Quecine M.C."/>
            <person name="Pachon D.M.R."/>
            <person name="Bonatelli M.L."/>
            <person name="Correr F.H."/>
            <person name="Franceschini L.M."/>
            <person name="Leite T.F."/>
            <person name="Margarido G.R.A."/>
            <person name="Almeida C.A."/>
            <person name="Ferrarezi J.A."/>
            <person name="Labate C.A."/>
        </authorList>
    </citation>
    <scope>NUCLEOTIDE SEQUENCE</scope>
    <source>
        <strain evidence="1">MF-1</strain>
    </source>
</reference>
<gene>
    <name evidence="1" type="ORF">O181_017525</name>
</gene>
<name>A0A9Q3C7Y9_9BASI</name>
<comment type="caution">
    <text evidence="1">The sequence shown here is derived from an EMBL/GenBank/DDBJ whole genome shotgun (WGS) entry which is preliminary data.</text>
</comment>
<evidence type="ECO:0000313" key="1">
    <source>
        <dbReference type="EMBL" id="MBW0477810.1"/>
    </source>
</evidence>
<keyword evidence="2" id="KW-1185">Reference proteome</keyword>
<organism evidence="1 2">
    <name type="scientific">Austropuccinia psidii MF-1</name>
    <dbReference type="NCBI Taxonomy" id="1389203"/>
    <lineage>
        <taxon>Eukaryota</taxon>
        <taxon>Fungi</taxon>
        <taxon>Dikarya</taxon>
        <taxon>Basidiomycota</taxon>
        <taxon>Pucciniomycotina</taxon>
        <taxon>Pucciniomycetes</taxon>
        <taxon>Pucciniales</taxon>
        <taxon>Sphaerophragmiaceae</taxon>
        <taxon>Austropuccinia</taxon>
    </lineage>
</organism>
<proteinExistence type="predicted"/>
<dbReference type="EMBL" id="AVOT02004938">
    <property type="protein sequence ID" value="MBW0477810.1"/>
    <property type="molecule type" value="Genomic_DNA"/>
</dbReference>